<dbReference type="Proteomes" id="UP001205843">
    <property type="component" value="Unassembled WGS sequence"/>
</dbReference>
<proteinExistence type="predicted"/>
<dbReference type="SUPFAM" id="SSF54637">
    <property type="entry name" value="Thioesterase/thiol ester dehydrase-isomerase"/>
    <property type="match status" value="1"/>
</dbReference>
<comment type="caution">
    <text evidence="3">The sequence shown here is derived from an EMBL/GenBank/DDBJ whole genome shotgun (WGS) entry which is preliminary data.</text>
</comment>
<organism evidence="3 4">
    <name type="scientific">Natronocella acetinitrilica</name>
    <dbReference type="NCBI Taxonomy" id="414046"/>
    <lineage>
        <taxon>Bacteria</taxon>
        <taxon>Pseudomonadati</taxon>
        <taxon>Pseudomonadota</taxon>
        <taxon>Gammaproteobacteria</taxon>
        <taxon>Chromatiales</taxon>
        <taxon>Ectothiorhodospiraceae</taxon>
        <taxon>Natronocella</taxon>
    </lineage>
</organism>
<keyword evidence="1" id="KW-0378">Hydrolase</keyword>
<evidence type="ECO:0000259" key="2">
    <source>
        <dbReference type="Pfam" id="PF03061"/>
    </source>
</evidence>
<name>A0AAE3KC99_9GAMM</name>
<dbReference type="NCBIfam" id="TIGR00369">
    <property type="entry name" value="unchar_dom_1"/>
    <property type="match status" value="1"/>
</dbReference>
<dbReference type="Gene3D" id="3.10.129.10">
    <property type="entry name" value="Hotdog Thioesterase"/>
    <property type="match status" value="1"/>
</dbReference>
<feature type="domain" description="Thioesterase" evidence="2">
    <location>
        <begin position="60"/>
        <end position="128"/>
    </location>
</feature>
<gene>
    <name evidence="3" type="ORF">J2T57_002666</name>
</gene>
<evidence type="ECO:0000313" key="3">
    <source>
        <dbReference type="EMBL" id="MCP1675516.1"/>
    </source>
</evidence>
<sequence length="158" mass="17619">MMDVLEIVADARRRGDHAAVMGLFPYGEFLGIDFREQDEELIFRLRYSHDNIGNPRLPALHGGVIGAFAEHAAIVHMLWTFETAVVPRIIDFSIDYLRPGRPEHVYAACTVLRQGQRVVNAAVECWQGAESRTVVATARGHFLLSRQSTVADGQSSRS</sequence>
<dbReference type="AlphaFoldDB" id="A0AAE3KC99"/>
<dbReference type="PANTHER" id="PTHR43240:SF3">
    <property type="entry name" value="THIOESTERASE DOMAIN-CONTAINING PROTEIN"/>
    <property type="match status" value="1"/>
</dbReference>
<dbReference type="EMBL" id="JALJXV010000006">
    <property type="protein sequence ID" value="MCP1675516.1"/>
    <property type="molecule type" value="Genomic_DNA"/>
</dbReference>
<keyword evidence="4" id="KW-1185">Reference proteome</keyword>
<reference evidence="3" key="1">
    <citation type="submission" date="2022-03" db="EMBL/GenBank/DDBJ databases">
        <title>Genomic Encyclopedia of Type Strains, Phase III (KMG-III): the genomes of soil and plant-associated and newly described type strains.</title>
        <authorList>
            <person name="Whitman W."/>
        </authorList>
    </citation>
    <scope>NUCLEOTIDE SEQUENCE</scope>
    <source>
        <strain evidence="3">ANL 6-2</strain>
    </source>
</reference>
<dbReference type="PANTHER" id="PTHR43240">
    <property type="entry name" value="1,4-DIHYDROXY-2-NAPHTHOYL-COA THIOESTERASE 1"/>
    <property type="match status" value="1"/>
</dbReference>
<dbReference type="InterPro" id="IPR006683">
    <property type="entry name" value="Thioestr_dom"/>
</dbReference>
<dbReference type="InterPro" id="IPR029069">
    <property type="entry name" value="HotDog_dom_sf"/>
</dbReference>
<dbReference type="Pfam" id="PF03061">
    <property type="entry name" value="4HBT"/>
    <property type="match status" value="1"/>
</dbReference>
<dbReference type="CDD" id="cd03443">
    <property type="entry name" value="PaaI_thioesterase"/>
    <property type="match status" value="1"/>
</dbReference>
<evidence type="ECO:0000256" key="1">
    <source>
        <dbReference type="ARBA" id="ARBA00022801"/>
    </source>
</evidence>
<protein>
    <submittedName>
        <fullName evidence="3">Uncharacterized protein (TIGR00369 family)</fullName>
    </submittedName>
</protein>
<dbReference type="InterPro" id="IPR003736">
    <property type="entry name" value="PAAI_dom"/>
</dbReference>
<evidence type="ECO:0000313" key="4">
    <source>
        <dbReference type="Proteomes" id="UP001205843"/>
    </source>
</evidence>
<dbReference type="RefSeq" id="WP_253479032.1">
    <property type="nucleotide sequence ID" value="NZ_JALJXV010000006.1"/>
</dbReference>
<dbReference type="GO" id="GO:0016289">
    <property type="term" value="F:acyl-CoA hydrolase activity"/>
    <property type="evidence" value="ECO:0007669"/>
    <property type="project" value="UniProtKB-ARBA"/>
</dbReference>
<accession>A0AAE3KC99</accession>